<evidence type="ECO:0000256" key="2">
    <source>
        <dbReference type="ARBA" id="ARBA00007110"/>
    </source>
</evidence>
<dbReference type="PANTHER" id="PTHR43463">
    <property type="entry name" value="NICOTINATE-NUCLEOTIDE--DIMETHYLBENZIMIDAZOLE PHOSPHORIBOSYLTRANSFERASE"/>
    <property type="match status" value="1"/>
</dbReference>
<comment type="pathway">
    <text evidence="1 10">Nucleoside biosynthesis; alpha-ribazole biosynthesis; alpha-ribazole from 5,6-dimethylbenzimidazole: step 1/2.</text>
</comment>
<dbReference type="EC" id="2.4.2.21" evidence="3 10"/>
<proteinExistence type="inferred from homology"/>
<organism evidence="11 12">
    <name type="scientific">Leclercia pneumoniae</name>
    <dbReference type="NCBI Taxonomy" id="2815358"/>
    <lineage>
        <taxon>Bacteria</taxon>
        <taxon>Pseudomonadati</taxon>
        <taxon>Pseudomonadota</taxon>
        <taxon>Gammaproteobacteria</taxon>
        <taxon>Enterobacterales</taxon>
        <taxon>Enterobacteriaceae</taxon>
        <taxon>Leclercia</taxon>
    </lineage>
</organism>
<comment type="function">
    <text evidence="10">Catalyzes the synthesis of alpha-ribazole-5'-phosphate from nicotinate mononucleotide (NAMN) and 5,6-dimethylbenzimidazole (DMB).</text>
</comment>
<dbReference type="RefSeq" id="WP_207292391.1">
    <property type="nucleotide sequence ID" value="NZ_CP071383.1"/>
</dbReference>
<evidence type="ECO:0000256" key="10">
    <source>
        <dbReference type="HAMAP-Rule" id="MF_00230"/>
    </source>
</evidence>
<gene>
    <name evidence="10 11" type="primary">cobT</name>
    <name evidence="11" type="ORF">KQ929_03075</name>
</gene>
<dbReference type="NCBIfam" id="TIGR03160">
    <property type="entry name" value="cobT_DBIPRT"/>
    <property type="match status" value="1"/>
</dbReference>
<evidence type="ECO:0000256" key="3">
    <source>
        <dbReference type="ARBA" id="ARBA00011991"/>
    </source>
</evidence>
<dbReference type="SUPFAM" id="SSF52733">
    <property type="entry name" value="Nicotinate mononucleotide:5,6-dimethylbenzimidazole phosphoribosyltransferase (CobT)"/>
    <property type="match status" value="1"/>
</dbReference>
<keyword evidence="6 10" id="KW-0328">Glycosyltransferase</keyword>
<dbReference type="CDD" id="cd02439">
    <property type="entry name" value="DMB-PRT_CobT"/>
    <property type="match status" value="1"/>
</dbReference>
<dbReference type="InterPro" id="IPR003200">
    <property type="entry name" value="Nict_dMeBzImd_PRibTrfase"/>
</dbReference>
<dbReference type="EMBL" id="CP076838">
    <property type="protein sequence ID" value="QWW80260.1"/>
    <property type="molecule type" value="Genomic_DNA"/>
</dbReference>
<protein>
    <recommendedName>
        <fullName evidence="4 10">Nicotinate-nucleotide--dimethylbenzimidazole phosphoribosyltransferase</fullName>
        <shortName evidence="10">NN:DBI PRT</shortName>
        <ecNumber evidence="3 10">2.4.2.21</ecNumber>
    </recommendedName>
    <alternativeName>
        <fullName evidence="8 10">N(1)-alpha-phosphoribosyltransferase</fullName>
    </alternativeName>
</protein>
<evidence type="ECO:0000256" key="8">
    <source>
        <dbReference type="ARBA" id="ARBA00030686"/>
    </source>
</evidence>
<dbReference type="InterPro" id="IPR023195">
    <property type="entry name" value="Nict_dMeBzImd_PRibTrfase_N"/>
</dbReference>
<keyword evidence="7 10" id="KW-0808">Transferase</keyword>
<keyword evidence="5 10" id="KW-0169">Cobalamin biosynthesis</keyword>
<accession>A0ABX8JVQ1</accession>
<comment type="catalytic activity">
    <reaction evidence="9 10">
        <text>5,6-dimethylbenzimidazole + nicotinate beta-D-ribonucleotide = alpha-ribazole 5'-phosphate + nicotinate + H(+)</text>
        <dbReference type="Rhea" id="RHEA:11196"/>
        <dbReference type="ChEBI" id="CHEBI:15378"/>
        <dbReference type="ChEBI" id="CHEBI:15890"/>
        <dbReference type="ChEBI" id="CHEBI:32544"/>
        <dbReference type="ChEBI" id="CHEBI:57502"/>
        <dbReference type="ChEBI" id="CHEBI:57918"/>
        <dbReference type="EC" id="2.4.2.21"/>
    </reaction>
</comment>
<dbReference type="PANTHER" id="PTHR43463:SF1">
    <property type="entry name" value="NICOTINATE-NUCLEOTIDE--DIMETHYLBENZIMIDAZOLE PHOSPHORIBOSYLTRANSFERASE"/>
    <property type="match status" value="1"/>
</dbReference>
<dbReference type="GO" id="GO:0008939">
    <property type="term" value="F:nicotinate-nucleotide-dimethylbenzimidazole phosphoribosyltransferase activity"/>
    <property type="evidence" value="ECO:0007669"/>
    <property type="project" value="UniProtKB-EC"/>
</dbReference>
<dbReference type="InterPro" id="IPR036087">
    <property type="entry name" value="Nict_dMeBzImd_PRibTrfase_sf"/>
</dbReference>
<dbReference type="Gene3D" id="1.10.1610.10">
    <property type="match status" value="1"/>
</dbReference>
<evidence type="ECO:0000313" key="12">
    <source>
        <dbReference type="Proteomes" id="UP000683497"/>
    </source>
</evidence>
<evidence type="ECO:0000256" key="7">
    <source>
        <dbReference type="ARBA" id="ARBA00022679"/>
    </source>
</evidence>
<evidence type="ECO:0000256" key="4">
    <source>
        <dbReference type="ARBA" id="ARBA00015486"/>
    </source>
</evidence>
<name>A0ABX8JVQ1_9ENTR</name>
<evidence type="ECO:0000256" key="5">
    <source>
        <dbReference type="ARBA" id="ARBA00022573"/>
    </source>
</evidence>
<dbReference type="InterPro" id="IPR017846">
    <property type="entry name" value="Nict_dMeBzImd_PRibTrfase_bact"/>
</dbReference>
<keyword evidence="12" id="KW-1185">Reference proteome</keyword>
<dbReference type="Pfam" id="PF02277">
    <property type="entry name" value="DBI_PRT"/>
    <property type="match status" value="1"/>
</dbReference>
<evidence type="ECO:0000256" key="1">
    <source>
        <dbReference type="ARBA" id="ARBA00005049"/>
    </source>
</evidence>
<evidence type="ECO:0000256" key="6">
    <source>
        <dbReference type="ARBA" id="ARBA00022676"/>
    </source>
</evidence>
<reference evidence="11 12" key="1">
    <citation type="submission" date="2021-06" db="EMBL/GenBank/DDBJ databases">
        <title>Leclercia pneumoniae sp. nov.</title>
        <authorList>
            <person name="Hoenemann M."/>
            <person name="Viehweger A."/>
            <person name="Dietze N."/>
        </authorList>
    </citation>
    <scope>NUCLEOTIDE SEQUENCE [LARGE SCALE GENOMIC DNA]</scope>
    <source>
        <strain evidence="12">49125</strain>
    </source>
</reference>
<sequence length="349" mass="35916">MQSIEALVAAIAPLDAEKMAQAAQHIDGLVKPLNSLGRLEALAIQLAGMRGLPPLGDLAKEIIVMCADHGVYQEGVALAPQAVTRLQAQNMLNGSSGVCVLAKSNQTTVLPVDVGINGDPLDGMLSLKVARGSDNIAVGPAMRREQAEQILLASAELVKQRAAAGIAVLGTGELGMANTTPASAMISVLCGCDPHEVVGHGANLPPERLQHKEAIVRQAIRVNQPNPADALDVLAKVGGYDLVGMTGVILGAGACGLPVVLDGFLSYASAIAACQIAPAVKHYCIPSHFSAEKGSQRALEHLGLQPYLWLDLRLGEGSGAALGMSIVSAACAMYSQMGVLAHSGIDLKA</sequence>
<evidence type="ECO:0000256" key="9">
    <source>
        <dbReference type="ARBA" id="ARBA00047340"/>
    </source>
</evidence>
<evidence type="ECO:0000313" key="11">
    <source>
        <dbReference type="EMBL" id="QWW80260.1"/>
    </source>
</evidence>
<comment type="similarity">
    <text evidence="2 10">Belongs to the CobT family.</text>
</comment>
<dbReference type="HAMAP" id="MF_00230">
    <property type="entry name" value="CobT"/>
    <property type="match status" value="1"/>
</dbReference>
<dbReference type="Gene3D" id="3.40.50.10210">
    <property type="match status" value="1"/>
</dbReference>
<feature type="active site" description="Proton acceptor" evidence="10">
    <location>
        <position position="316"/>
    </location>
</feature>
<dbReference type="Proteomes" id="UP000683497">
    <property type="component" value="Chromosome"/>
</dbReference>
<dbReference type="NCBIfam" id="NF000996">
    <property type="entry name" value="PRK00105.1"/>
    <property type="match status" value="1"/>
</dbReference>